<dbReference type="InterPro" id="IPR052051">
    <property type="entry name" value="TCR_complex_component"/>
</dbReference>
<name>A0ABV0PQ58_9TELE</name>
<evidence type="ECO:0000313" key="10">
    <source>
        <dbReference type="EMBL" id="MEQ2185627.1"/>
    </source>
</evidence>
<keyword evidence="5 8" id="KW-0472">Membrane</keyword>
<dbReference type="PANTHER" id="PTHR19433">
    <property type="entry name" value="T-CELL RECEPTOR ALPHA CHAIN V REGION-RELATED"/>
    <property type="match status" value="1"/>
</dbReference>
<dbReference type="SMART" id="SM00406">
    <property type="entry name" value="IGv"/>
    <property type="match status" value="2"/>
</dbReference>
<keyword evidence="8" id="KW-0812">Transmembrane</keyword>
<dbReference type="InterPro" id="IPR013106">
    <property type="entry name" value="Ig_V-set"/>
</dbReference>
<feature type="domain" description="Ig-like" evidence="9">
    <location>
        <begin position="10"/>
        <end position="117"/>
    </location>
</feature>
<evidence type="ECO:0000256" key="7">
    <source>
        <dbReference type="ARBA" id="ARBA00023180"/>
    </source>
</evidence>
<sequence>MVRQTLLTSPSSSIHLKNSFILAPIGGKVNLRCSYEGDESVWICWYMQTLGKKPQLISSFYVYSKESIFYGEFKKHSRFSLIRENRTTNQLIISDLKISDSATYYCAFSHAQAVSFSEGVTVIIKGSSYNIQALVHQSESKTIQPGDSVTLICTVQTGTCDGEHSAYWFRNSVESHPVLIYSHGGKNDQCERNPNIQTHTCVYTLPIKNLNVSDAGTYYCAVTSCGHIVFGNGTTLTFTSEGNLLVYFMAGSLIGLVLVLLMFFVYTLNTSYQAPEPRFPDPTTHRRTVQGTSQVTDSLDFVSVDVKTSNSQRTKKSSN</sequence>
<evidence type="ECO:0000256" key="1">
    <source>
        <dbReference type="ARBA" id="ARBA00004236"/>
    </source>
</evidence>
<feature type="domain" description="Ig-like" evidence="9">
    <location>
        <begin position="132"/>
        <end position="237"/>
    </location>
</feature>
<protein>
    <recommendedName>
        <fullName evidence="9">Ig-like domain-containing protein</fullName>
    </recommendedName>
</protein>
<dbReference type="EMBL" id="JAHRIO010081819">
    <property type="protein sequence ID" value="MEQ2185627.1"/>
    <property type="molecule type" value="Genomic_DNA"/>
</dbReference>
<dbReference type="InterPro" id="IPR007110">
    <property type="entry name" value="Ig-like_dom"/>
</dbReference>
<keyword evidence="4" id="KW-0391">Immunity</keyword>
<evidence type="ECO:0000256" key="2">
    <source>
        <dbReference type="ARBA" id="ARBA00022475"/>
    </source>
</evidence>
<dbReference type="SUPFAM" id="SSF48726">
    <property type="entry name" value="Immunoglobulin"/>
    <property type="match status" value="2"/>
</dbReference>
<evidence type="ECO:0000256" key="3">
    <source>
        <dbReference type="ARBA" id="ARBA00022729"/>
    </source>
</evidence>
<evidence type="ECO:0000259" key="9">
    <source>
        <dbReference type="PROSITE" id="PS50835"/>
    </source>
</evidence>
<dbReference type="Gene3D" id="2.60.40.10">
    <property type="entry name" value="Immunoglobulins"/>
    <property type="match status" value="2"/>
</dbReference>
<comment type="caution">
    <text evidence="10">The sequence shown here is derived from an EMBL/GenBank/DDBJ whole genome shotgun (WGS) entry which is preliminary data.</text>
</comment>
<proteinExistence type="predicted"/>
<evidence type="ECO:0000256" key="5">
    <source>
        <dbReference type="ARBA" id="ARBA00023136"/>
    </source>
</evidence>
<dbReference type="PROSITE" id="PS50835">
    <property type="entry name" value="IG_LIKE"/>
    <property type="match status" value="2"/>
</dbReference>
<evidence type="ECO:0000256" key="8">
    <source>
        <dbReference type="SAM" id="Phobius"/>
    </source>
</evidence>
<organism evidence="10 11">
    <name type="scientific">Goodea atripinnis</name>
    <dbReference type="NCBI Taxonomy" id="208336"/>
    <lineage>
        <taxon>Eukaryota</taxon>
        <taxon>Metazoa</taxon>
        <taxon>Chordata</taxon>
        <taxon>Craniata</taxon>
        <taxon>Vertebrata</taxon>
        <taxon>Euteleostomi</taxon>
        <taxon>Actinopterygii</taxon>
        <taxon>Neopterygii</taxon>
        <taxon>Teleostei</taxon>
        <taxon>Neoteleostei</taxon>
        <taxon>Acanthomorphata</taxon>
        <taxon>Ovalentaria</taxon>
        <taxon>Atherinomorphae</taxon>
        <taxon>Cyprinodontiformes</taxon>
        <taxon>Goodeidae</taxon>
        <taxon>Goodea</taxon>
    </lineage>
</organism>
<keyword evidence="3" id="KW-0732">Signal</keyword>
<dbReference type="CDD" id="cd00099">
    <property type="entry name" value="IgV"/>
    <property type="match status" value="1"/>
</dbReference>
<reference evidence="10 11" key="1">
    <citation type="submission" date="2021-06" db="EMBL/GenBank/DDBJ databases">
        <authorList>
            <person name="Palmer J.M."/>
        </authorList>
    </citation>
    <scope>NUCLEOTIDE SEQUENCE [LARGE SCALE GENOMIC DNA]</scope>
    <source>
        <strain evidence="10 11">GA_2019</strain>
        <tissue evidence="10">Muscle</tissue>
    </source>
</reference>
<dbReference type="Proteomes" id="UP001476798">
    <property type="component" value="Unassembled WGS sequence"/>
</dbReference>
<gene>
    <name evidence="10" type="ORF">GOODEAATRI_020156</name>
</gene>
<dbReference type="InterPro" id="IPR036179">
    <property type="entry name" value="Ig-like_dom_sf"/>
</dbReference>
<feature type="transmembrane region" description="Helical" evidence="8">
    <location>
        <begin position="244"/>
        <end position="268"/>
    </location>
</feature>
<dbReference type="InterPro" id="IPR013783">
    <property type="entry name" value="Ig-like_fold"/>
</dbReference>
<keyword evidence="11" id="KW-1185">Reference proteome</keyword>
<keyword evidence="7" id="KW-0325">Glycoprotein</keyword>
<keyword evidence="2" id="KW-1003">Cell membrane</keyword>
<dbReference type="PANTHER" id="PTHR19433:SF133">
    <property type="entry name" value="IMMUNE-TYPE RECEPTOR 5 PRECURSOR-RELATED"/>
    <property type="match status" value="1"/>
</dbReference>
<keyword evidence="8" id="KW-1133">Transmembrane helix</keyword>
<evidence type="ECO:0000256" key="4">
    <source>
        <dbReference type="ARBA" id="ARBA00022859"/>
    </source>
</evidence>
<comment type="subcellular location">
    <subcellularLocation>
        <location evidence="1">Cell membrane</location>
    </subcellularLocation>
</comment>
<accession>A0ABV0PQ58</accession>
<dbReference type="InterPro" id="IPR003599">
    <property type="entry name" value="Ig_sub"/>
</dbReference>
<dbReference type="Pfam" id="PF07686">
    <property type="entry name" value="V-set"/>
    <property type="match status" value="2"/>
</dbReference>
<evidence type="ECO:0000256" key="6">
    <source>
        <dbReference type="ARBA" id="ARBA00023157"/>
    </source>
</evidence>
<dbReference type="SMART" id="SM00409">
    <property type="entry name" value="IG"/>
    <property type="match status" value="2"/>
</dbReference>
<evidence type="ECO:0000313" key="11">
    <source>
        <dbReference type="Proteomes" id="UP001476798"/>
    </source>
</evidence>
<keyword evidence="6" id="KW-1015">Disulfide bond</keyword>